<protein>
    <submittedName>
        <fullName evidence="1">Uncharacterized protein</fullName>
    </submittedName>
</protein>
<dbReference type="Proteomes" id="UP000091857">
    <property type="component" value="Chromosome 1"/>
</dbReference>
<reference evidence="2" key="1">
    <citation type="journal article" date="2016" name="Nat. Biotechnol.">
        <title>Sequencing wild and cultivated cassava and related species reveals extensive interspecific hybridization and genetic diversity.</title>
        <authorList>
            <person name="Bredeson J.V."/>
            <person name="Lyons J.B."/>
            <person name="Prochnik S.E."/>
            <person name="Wu G.A."/>
            <person name="Ha C.M."/>
            <person name="Edsinger-Gonzales E."/>
            <person name="Grimwood J."/>
            <person name="Schmutz J."/>
            <person name="Rabbi I.Y."/>
            <person name="Egesi C."/>
            <person name="Nauluvula P."/>
            <person name="Lebot V."/>
            <person name="Ndunguru J."/>
            <person name="Mkamilo G."/>
            <person name="Bart R.S."/>
            <person name="Setter T.L."/>
            <person name="Gleadow R.M."/>
            <person name="Kulakow P."/>
            <person name="Ferguson M.E."/>
            <person name="Rounsley S."/>
            <person name="Rokhsar D.S."/>
        </authorList>
    </citation>
    <scope>NUCLEOTIDE SEQUENCE [LARGE SCALE GENOMIC DNA]</scope>
    <source>
        <strain evidence="2">cv. AM560-2</strain>
    </source>
</reference>
<name>A0ACB7ICP4_MANES</name>
<dbReference type="EMBL" id="CM004387">
    <property type="protein sequence ID" value="KAG8662191.1"/>
    <property type="molecule type" value="Genomic_DNA"/>
</dbReference>
<gene>
    <name evidence="1" type="ORF">MANES_01G073750v8</name>
</gene>
<keyword evidence="2" id="KW-1185">Reference proteome</keyword>
<organism evidence="1 2">
    <name type="scientific">Manihot esculenta</name>
    <name type="common">Cassava</name>
    <name type="synonym">Jatropha manihot</name>
    <dbReference type="NCBI Taxonomy" id="3983"/>
    <lineage>
        <taxon>Eukaryota</taxon>
        <taxon>Viridiplantae</taxon>
        <taxon>Streptophyta</taxon>
        <taxon>Embryophyta</taxon>
        <taxon>Tracheophyta</taxon>
        <taxon>Spermatophyta</taxon>
        <taxon>Magnoliopsida</taxon>
        <taxon>eudicotyledons</taxon>
        <taxon>Gunneridae</taxon>
        <taxon>Pentapetalae</taxon>
        <taxon>rosids</taxon>
        <taxon>fabids</taxon>
        <taxon>Malpighiales</taxon>
        <taxon>Euphorbiaceae</taxon>
        <taxon>Crotonoideae</taxon>
        <taxon>Manihoteae</taxon>
        <taxon>Manihot</taxon>
    </lineage>
</organism>
<sequence>MWISLTPYLSEVANIFYLDFVCRQIELLR</sequence>
<accession>A0ACB7ICP4</accession>
<proteinExistence type="predicted"/>
<comment type="caution">
    <text evidence="1">The sequence shown here is derived from an EMBL/GenBank/DDBJ whole genome shotgun (WGS) entry which is preliminary data.</text>
</comment>
<evidence type="ECO:0000313" key="1">
    <source>
        <dbReference type="EMBL" id="KAG8662191.1"/>
    </source>
</evidence>
<evidence type="ECO:0000313" key="2">
    <source>
        <dbReference type="Proteomes" id="UP000091857"/>
    </source>
</evidence>